<dbReference type="EMBL" id="CAUOFW020001770">
    <property type="protein sequence ID" value="CAK9148591.1"/>
    <property type="molecule type" value="Genomic_DNA"/>
</dbReference>
<evidence type="ECO:0000313" key="2">
    <source>
        <dbReference type="EMBL" id="CAK9148591.1"/>
    </source>
</evidence>
<gene>
    <name evidence="2" type="ORF">ILEXP_LOCUS16554</name>
</gene>
<organism evidence="2 3">
    <name type="scientific">Ilex paraguariensis</name>
    <name type="common">yerba mate</name>
    <dbReference type="NCBI Taxonomy" id="185542"/>
    <lineage>
        <taxon>Eukaryota</taxon>
        <taxon>Viridiplantae</taxon>
        <taxon>Streptophyta</taxon>
        <taxon>Embryophyta</taxon>
        <taxon>Tracheophyta</taxon>
        <taxon>Spermatophyta</taxon>
        <taxon>Magnoliopsida</taxon>
        <taxon>eudicotyledons</taxon>
        <taxon>Gunneridae</taxon>
        <taxon>Pentapetalae</taxon>
        <taxon>asterids</taxon>
        <taxon>campanulids</taxon>
        <taxon>Aquifoliales</taxon>
        <taxon>Aquifoliaceae</taxon>
        <taxon>Ilex</taxon>
    </lineage>
</organism>
<evidence type="ECO:0000256" key="1">
    <source>
        <dbReference type="SAM" id="MobiDB-lite"/>
    </source>
</evidence>
<keyword evidence="3" id="KW-1185">Reference proteome</keyword>
<dbReference type="Proteomes" id="UP001642360">
    <property type="component" value="Unassembled WGS sequence"/>
</dbReference>
<name>A0ABC8RUC6_9AQUA</name>
<proteinExistence type="predicted"/>
<evidence type="ECO:0000313" key="3">
    <source>
        <dbReference type="Proteomes" id="UP001642360"/>
    </source>
</evidence>
<protein>
    <submittedName>
        <fullName evidence="2">Uncharacterized protein</fullName>
    </submittedName>
</protein>
<reference evidence="2 3" key="1">
    <citation type="submission" date="2024-02" db="EMBL/GenBank/DDBJ databases">
        <authorList>
            <person name="Vignale AGUSTIN F."/>
            <person name="Sosa J E."/>
            <person name="Modenutti C."/>
        </authorList>
    </citation>
    <scope>NUCLEOTIDE SEQUENCE [LARGE SCALE GENOMIC DNA]</scope>
</reference>
<feature type="region of interest" description="Disordered" evidence="1">
    <location>
        <begin position="156"/>
        <end position="187"/>
    </location>
</feature>
<comment type="caution">
    <text evidence="2">The sequence shown here is derived from an EMBL/GenBank/DDBJ whole genome shotgun (WGS) entry which is preliminary data.</text>
</comment>
<sequence>MENDMPRERTRELIRDNDNFDYSKFYDSEYDLDEDDRLYETNVDKDVEWVGVGDKGKDVKDDTLAFYGIDEDDVHSDYTDSDELCSFDDSSSEDDGVNVRKPKFPKSGKCGVRGYNKRSCRVDMINLAIGSGTGVGECVEAGTRATATGGTSARTAAASVNVKRKRANKEGARTMSSRVIAAGANTD</sequence>
<dbReference type="AlphaFoldDB" id="A0ABC8RUC6"/>
<accession>A0ABC8RUC6</accession>